<proteinExistence type="predicted"/>
<evidence type="ECO:0000313" key="2">
    <source>
        <dbReference type="Proteomes" id="UP000290682"/>
    </source>
</evidence>
<sequence>MFFTEAAMPNRPLPAPSRRRLVGVAILLLASGCAGPGATGAARGDRADPVRAGRPLIDVSSPRAPQSVSDCVVAGVRAMKIPDDYVAVRALPGGGGMVMLKNPATRRTGLTVDIASRGAGSQVRLYENGMVVSGQWRSLVKRCAG</sequence>
<dbReference type="Proteomes" id="UP000290682">
    <property type="component" value="Unassembled WGS sequence"/>
</dbReference>
<gene>
    <name evidence="1" type="ORF">EBB06_05120</name>
</gene>
<evidence type="ECO:0000313" key="1">
    <source>
        <dbReference type="EMBL" id="RXZ44487.1"/>
    </source>
</evidence>
<accession>A0ABY0FE98</accession>
<protein>
    <submittedName>
        <fullName evidence="1">Uncharacterized protein</fullName>
    </submittedName>
</protein>
<dbReference type="EMBL" id="REGR01000003">
    <property type="protein sequence ID" value="RXZ44487.1"/>
    <property type="molecule type" value="Genomic_DNA"/>
</dbReference>
<name>A0ABY0FE98_9NEIS</name>
<keyword evidence="2" id="KW-1185">Reference proteome</keyword>
<reference evidence="1 2" key="1">
    <citation type="submission" date="2018-10" db="EMBL/GenBank/DDBJ databases">
        <title>Draft genome of Fastidiocella sp. strain 375T, a bacterium isolated from a karstic cave dripping water.</title>
        <authorList>
            <person name="Coelho C."/>
            <person name="Verissimo A."/>
            <person name="Tiago I."/>
        </authorList>
    </citation>
    <scope>NUCLEOTIDE SEQUENCE [LARGE SCALE GENOMIC DNA]</scope>
    <source>
        <strain evidence="1 2">CAVE-375</strain>
    </source>
</reference>
<comment type="caution">
    <text evidence="1">The sequence shown here is derived from an EMBL/GenBank/DDBJ whole genome shotgun (WGS) entry which is preliminary data.</text>
</comment>
<organism evidence="1 2">
    <name type="scientific">Crenobacter cavernae</name>
    <dbReference type="NCBI Taxonomy" id="2290923"/>
    <lineage>
        <taxon>Bacteria</taxon>
        <taxon>Pseudomonadati</taxon>
        <taxon>Pseudomonadota</taxon>
        <taxon>Betaproteobacteria</taxon>
        <taxon>Neisseriales</taxon>
        <taxon>Neisseriaceae</taxon>
        <taxon>Crenobacter</taxon>
    </lineage>
</organism>